<evidence type="ECO:0000259" key="11">
    <source>
        <dbReference type="Pfam" id="PF02503"/>
    </source>
</evidence>
<dbReference type="InterPro" id="IPR036830">
    <property type="entry name" value="PP_kinase_middle_dom_sf"/>
</dbReference>
<feature type="domain" description="Polyphosphate kinase C-terminal" evidence="13">
    <location>
        <begin position="627"/>
        <end position="805"/>
    </location>
</feature>
<evidence type="ECO:0000256" key="10">
    <source>
        <dbReference type="SAM" id="MobiDB-lite"/>
    </source>
</evidence>
<dbReference type="Pfam" id="PF13089">
    <property type="entry name" value="PP_kinase_N"/>
    <property type="match status" value="1"/>
</dbReference>
<dbReference type="CDD" id="cd09165">
    <property type="entry name" value="PLDc_PaPPK1_C1_like"/>
    <property type="match status" value="1"/>
</dbReference>
<dbReference type="Pfam" id="PF13090">
    <property type="entry name" value="PP_kinase_C"/>
    <property type="match status" value="1"/>
</dbReference>
<keyword evidence="4 8" id="KW-0547">Nucleotide-binding</keyword>
<keyword evidence="7 8" id="KW-0460">Magnesium</keyword>
<evidence type="ECO:0000256" key="2">
    <source>
        <dbReference type="ARBA" id="ARBA00022679"/>
    </source>
</evidence>
<dbReference type="InterPro" id="IPR024953">
    <property type="entry name" value="PP_kinase_middle"/>
</dbReference>
<evidence type="ECO:0000256" key="3">
    <source>
        <dbReference type="ARBA" id="ARBA00022723"/>
    </source>
</evidence>
<reference evidence="15" key="1">
    <citation type="journal article" date="2015" name="Proc. Natl. Acad. Sci. U.S.A.">
        <title>Bacterial clade with the ribosomal RNA operon on a small plasmid rather than the chromosome.</title>
        <authorList>
            <person name="Anda M."/>
            <person name="Ohtsubo Y."/>
            <person name="Okubo T."/>
            <person name="Sugawara M."/>
            <person name="Nagata Y."/>
            <person name="Tsuda M."/>
            <person name="Minamisawa K."/>
            <person name="Mitsui H."/>
        </authorList>
    </citation>
    <scope>NUCLEOTIDE SEQUENCE</scope>
    <source>
        <strain evidence="15">DSM 14790</strain>
    </source>
</reference>
<evidence type="ECO:0000256" key="1">
    <source>
        <dbReference type="ARBA" id="ARBA00022553"/>
    </source>
</evidence>
<dbReference type="HAMAP" id="MF_00347">
    <property type="entry name" value="Polyphosphate_kinase"/>
    <property type="match status" value="1"/>
</dbReference>
<dbReference type="Gene3D" id="3.30.870.10">
    <property type="entry name" value="Endonuclease Chain A"/>
    <property type="match status" value="2"/>
</dbReference>
<keyword evidence="2 8" id="KW-0808">Transferase</keyword>
<evidence type="ECO:0000259" key="14">
    <source>
        <dbReference type="Pfam" id="PF17941"/>
    </source>
</evidence>
<evidence type="ECO:0000259" key="12">
    <source>
        <dbReference type="Pfam" id="PF13089"/>
    </source>
</evidence>
<comment type="function">
    <text evidence="8 9">Catalyzes the reversible transfer of the terminal phosphate of ATP to form a long-chain polyphosphate (polyP).</text>
</comment>
<dbReference type="GO" id="GO:0005524">
    <property type="term" value="F:ATP binding"/>
    <property type="evidence" value="ECO:0007669"/>
    <property type="project" value="UniProtKB-KW"/>
</dbReference>
<feature type="domain" description="Polyphosphate kinase N-terminal" evidence="12">
    <location>
        <begin position="136"/>
        <end position="241"/>
    </location>
</feature>
<dbReference type="InterPro" id="IPR025198">
    <property type="entry name" value="PPK_N_dom"/>
</dbReference>
<dbReference type="PANTHER" id="PTHR30218:SF0">
    <property type="entry name" value="POLYPHOSPHATE KINASE"/>
    <property type="match status" value="1"/>
</dbReference>
<feature type="active site" description="Phosphohistidine intermediate" evidence="8">
    <location>
        <position position="559"/>
    </location>
</feature>
<dbReference type="SUPFAM" id="SSF143724">
    <property type="entry name" value="PHP14-like"/>
    <property type="match status" value="1"/>
</dbReference>
<dbReference type="InterPro" id="IPR036832">
    <property type="entry name" value="PPK_N_dom_sf"/>
</dbReference>
<keyword evidence="1 8" id="KW-0597">Phosphoprotein</keyword>
<evidence type="ECO:0000256" key="9">
    <source>
        <dbReference type="RuleBase" id="RU003800"/>
    </source>
</evidence>
<dbReference type="GO" id="GO:0046872">
    <property type="term" value="F:metal ion binding"/>
    <property type="evidence" value="ECO:0007669"/>
    <property type="project" value="UniProtKB-KW"/>
</dbReference>
<comment type="PTM">
    <text evidence="8 9">An intermediate of this reaction is the autophosphorylated ppk in which a phosphate is covalently linked to a histidine residue through a N-P bond.</text>
</comment>
<accession>A0A0N7KXH5</accession>
<dbReference type="Pfam" id="PF02503">
    <property type="entry name" value="PP_kinase"/>
    <property type="match status" value="1"/>
</dbReference>
<protein>
    <recommendedName>
        <fullName evidence="8 9">Polyphosphate kinase</fullName>
        <ecNumber evidence="8 9">2.7.4.1</ecNumber>
    </recommendedName>
    <alternativeName>
        <fullName evidence="8">ATP-polyphosphate phosphotransferase</fullName>
    </alternativeName>
    <alternativeName>
        <fullName evidence="8">Polyphosphoric acid kinase</fullName>
    </alternativeName>
</protein>
<evidence type="ECO:0000256" key="6">
    <source>
        <dbReference type="ARBA" id="ARBA00022840"/>
    </source>
</evidence>
<evidence type="ECO:0000313" key="15">
    <source>
        <dbReference type="EMBL" id="BAT26937.1"/>
    </source>
</evidence>
<dbReference type="RefSeq" id="WP_024350532.1">
    <property type="nucleotide sequence ID" value="NZ_BBWN01000016.1"/>
</dbReference>
<keyword evidence="5 8" id="KW-0418">Kinase</keyword>
<comment type="catalytic activity">
    <reaction evidence="8 9">
        <text>[phosphate](n) + ATP = [phosphate](n+1) + ADP</text>
        <dbReference type="Rhea" id="RHEA:19573"/>
        <dbReference type="Rhea" id="RHEA-COMP:9859"/>
        <dbReference type="Rhea" id="RHEA-COMP:14280"/>
        <dbReference type="ChEBI" id="CHEBI:16838"/>
        <dbReference type="ChEBI" id="CHEBI:30616"/>
        <dbReference type="ChEBI" id="CHEBI:456216"/>
        <dbReference type="EC" id="2.7.4.1"/>
    </reaction>
</comment>
<dbReference type="Gene3D" id="1.20.58.310">
    <property type="entry name" value="Polyphosphate kinase N-terminal domain"/>
    <property type="match status" value="1"/>
</dbReference>
<feature type="binding site" evidence="8">
    <location>
        <position position="688"/>
    </location>
    <ligand>
        <name>ATP</name>
        <dbReference type="ChEBI" id="CHEBI:30616"/>
    </ligand>
</feature>
<dbReference type="NCBIfam" id="NF003917">
    <property type="entry name" value="PRK05443.1-1"/>
    <property type="match status" value="1"/>
</dbReference>
<dbReference type="PANTHER" id="PTHR30218">
    <property type="entry name" value="POLYPHOSPHATE KINASE"/>
    <property type="match status" value="1"/>
</dbReference>
<dbReference type="InterPro" id="IPR003414">
    <property type="entry name" value="PP_kinase"/>
</dbReference>
<dbReference type="EMBL" id="LC066374">
    <property type="protein sequence ID" value="BAT26937.1"/>
    <property type="molecule type" value="Genomic_DNA"/>
</dbReference>
<dbReference type="SUPFAM" id="SSF140356">
    <property type="entry name" value="PPK N-terminal domain-like"/>
    <property type="match status" value="1"/>
</dbReference>
<feature type="binding site" evidence="8">
    <location>
        <position position="499"/>
    </location>
    <ligand>
        <name>Mg(2+)</name>
        <dbReference type="ChEBI" id="CHEBI:18420"/>
    </ligand>
</feature>
<comment type="similarity">
    <text evidence="8 9">Belongs to the polyphosphate kinase 1 (PPK1) family.</text>
</comment>
<dbReference type="Gene3D" id="3.30.1840.10">
    <property type="entry name" value="Polyphosphate kinase middle domain"/>
    <property type="match status" value="1"/>
</dbReference>
<evidence type="ECO:0000259" key="13">
    <source>
        <dbReference type="Pfam" id="PF13090"/>
    </source>
</evidence>
<comment type="cofactor">
    <cofactor evidence="8">
        <name>Mg(2+)</name>
        <dbReference type="ChEBI" id="CHEBI:18420"/>
    </cofactor>
</comment>
<sequence>MDDTTPPRPERKPRAPRRRTATPRSNTRASATATPAENTAPGNGEAKDLARTPIRRRPAKAPAKSALTEQRTADSVKPADAGSGAHKPEEGAPAAASTDTRVSEASVILEAPTAEVEARTAAQNLAAETELPADRFVNREISWLQFNRRVLEESLNPAHPLLERVRFLSISADNLDEFFMVRVAGLAGQVREKISVRSIDGLTPQEQLNQILIDVHNLQEEQQASLAELVKTLREERIQIVGAGDLKREDRAWLENHFNETIFPVLTPLSVDPAHPFPFIPNLGFSIALALVRERDSQKMNALLRLPVALQRFIQMEPNAAGMTRFVPLESVVALFIGKLFPGYRVSGAGTFRIIRDSDIEVEEEAEDLVRLFESALKRRRRGSVIRIEFDSVMPESLRNFVANELEVPDSRVSVLDGMLALDSVSQLCKLPRDDLKFTPYIPRFPERIREHNGDCFAAIREKDIIVHHPYESFDVVVQFLRQAAQDPNVIAIKQTLYRTSNDSPIVRALIDAAESGKSVTALVELKARFDEEANIRWARDLERAGVQVVFGFIEKKTHAKLSLVVRREEGKLVNFVHIGTGNYHPITARIYTDLSYFTADPAIAHDVQLVFNYITGYAEPTEVKKLAISPLTMRNRIVDLIRAEAEHAKAGRPGQIWMKMNSLVDPAIIDALYRASQVGVEIDLIVRGICCLRPRVTGLSDNIRVKSIVGRFLEHSRIFCFGNGQGLPSEGAIVYLGSADMMPRNLDRRVETLVPISTPTVHSQILSQIMLGNILDNQQSWSVAADGTSRHIVPSPGEQPFNAQRYFMTNPSLSGRGKALKTDAPKLIARQRAEHSRFD</sequence>
<feature type="binding site" evidence="8">
    <location>
        <position position="592"/>
    </location>
    <ligand>
        <name>ATP</name>
        <dbReference type="ChEBI" id="CHEBI:30616"/>
    </ligand>
</feature>
<feature type="compositionally biased region" description="Low complexity" evidence="10">
    <location>
        <begin position="22"/>
        <end position="36"/>
    </location>
</feature>
<evidence type="ECO:0000256" key="8">
    <source>
        <dbReference type="HAMAP-Rule" id="MF_00347"/>
    </source>
</evidence>
<evidence type="ECO:0000256" key="4">
    <source>
        <dbReference type="ARBA" id="ARBA00022741"/>
    </source>
</evidence>
<dbReference type="SUPFAM" id="SSF56024">
    <property type="entry name" value="Phospholipase D/nuclease"/>
    <property type="match status" value="2"/>
</dbReference>
<proteinExistence type="inferred from homology"/>
<dbReference type="CDD" id="cd09168">
    <property type="entry name" value="PLDc_PaPPK1_C2_like"/>
    <property type="match status" value="1"/>
</dbReference>
<dbReference type="Pfam" id="PF17941">
    <property type="entry name" value="PP_kinase_C_1"/>
    <property type="match status" value="1"/>
</dbReference>
<feature type="region of interest" description="Disordered" evidence="10">
    <location>
        <begin position="1"/>
        <end position="104"/>
    </location>
</feature>
<feature type="binding site" evidence="8">
    <location>
        <position position="529"/>
    </location>
    <ligand>
        <name>Mg(2+)</name>
        <dbReference type="ChEBI" id="CHEBI:18420"/>
    </ligand>
</feature>
<organism evidence="15">
    <name type="scientific">Aurantimonas coralicida</name>
    <dbReference type="NCBI Taxonomy" id="182270"/>
    <lineage>
        <taxon>Bacteria</taxon>
        <taxon>Pseudomonadati</taxon>
        <taxon>Pseudomonadota</taxon>
        <taxon>Alphaproteobacteria</taxon>
        <taxon>Hyphomicrobiales</taxon>
        <taxon>Aurantimonadaceae</taxon>
        <taxon>Aurantimonas</taxon>
    </lineage>
</organism>
<dbReference type="InterPro" id="IPR025200">
    <property type="entry name" value="PPK_C_dom2"/>
</dbReference>
<dbReference type="EC" id="2.7.4.1" evidence="8 9"/>
<evidence type="ECO:0000256" key="5">
    <source>
        <dbReference type="ARBA" id="ARBA00022777"/>
    </source>
</evidence>
<dbReference type="NCBIfam" id="NF003918">
    <property type="entry name" value="PRK05443.1-2"/>
    <property type="match status" value="1"/>
</dbReference>
<keyword evidence="3 8" id="KW-0479">Metal-binding</keyword>
<dbReference type="GO" id="GO:0006799">
    <property type="term" value="P:polyphosphate biosynthetic process"/>
    <property type="evidence" value="ECO:0007669"/>
    <property type="project" value="UniProtKB-UniRule"/>
</dbReference>
<feature type="binding site" evidence="8">
    <location>
        <position position="174"/>
    </location>
    <ligand>
        <name>ATP</name>
        <dbReference type="ChEBI" id="CHEBI:30616"/>
    </ligand>
</feature>
<dbReference type="GO" id="GO:0009358">
    <property type="term" value="C:polyphosphate kinase complex"/>
    <property type="evidence" value="ECO:0007669"/>
    <property type="project" value="InterPro"/>
</dbReference>
<feature type="domain" description="Polyphosphate kinase C-terminal" evidence="14">
    <location>
        <begin position="456"/>
        <end position="620"/>
    </location>
</feature>
<dbReference type="InterPro" id="IPR041108">
    <property type="entry name" value="PP_kinase_C_1"/>
</dbReference>
<feature type="domain" description="Polyphosphate kinase middle" evidence="11">
    <location>
        <begin position="249"/>
        <end position="428"/>
    </location>
</feature>
<dbReference type="NCBIfam" id="NF003919">
    <property type="entry name" value="PRK05443.1-4"/>
    <property type="match status" value="1"/>
</dbReference>
<dbReference type="NCBIfam" id="TIGR03705">
    <property type="entry name" value="poly_P_kin"/>
    <property type="match status" value="1"/>
</dbReference>
<gene>
    <name evidence="8" type="primary">ppk</name>
</gene>
<dbReference type="AlphaFoldDB" id="A0A0N7KXH5"/>
<name>A0A0N7KXH5_9HYPH</name>
<dbReference type="FunFam" id="3.30.870.10:FF:000001">
    <property type="entry name" value="Polyphosphate kinase"/>
    <property type="match status" value="1"/>
</dbReference>
<feature type="binding site" evidence="8">
    <location>
        <position position="716"/>
    </location>
    <ligand>
        <name>ATP</name>
        <dbReference type="ChEBI" id="CHEBI:30616"/>
    </ligand>
</feature>
<dbReference type="NCBIfam" id="NF003921">
    <property type="entry name" value="PRK05443.2-2"/>
    <property type="match status" value="1"/>
</dbReference>
<keyword evidence="6 8" id="KW-0067">ATP-binding</keyword>
<evidence type="ECO:0000256" key="7">
    <source>
        <dbReference type="ARBA" id="ARBA00022842"/>
    </source>
</evidence>
<dbReference type="GO" id="GO:0008976">
    <property type="term" value="F:polyphosphate kinase activity"/>
    <property type="evidence" value="ECO:0007669"/>
    <property type="project" value="UniProtKB-UniRule"/>
</dbReference>